<feature type="compositionally biased region" description="Low complexity" evidence="1">
    <location>
        <begin position="747"/>
        <end position="758"/>
    </location>
</feature>
<dbReference type="EMBL" id="ML770347">
    <property type="protein sequence ID" value="KAE9383728.1"/>
    <property type="molecule type" value="Genomic_DNA"/>
</dbReference>
<protein>
    <submittedName>
        <fullName evidence="2">Uncharacterized protein</fullName>
    </submittedName>
</protein>
<proteinExistence type="predicted"/>
<feature type="region of interest" description="Disordered" evidence="1">
    <location>
        <begin position="90"/>
        <end position="162"/>
    </location>
</feature>
<gene>
    <name evidence="2" type="ORF">BT96DRAFT_1008840</name>
</gene>
<dbReference type="OrthoDB" id="3027520at2759"/>
<feature type="region of interest" description="Disordered" evidence="1">
    <location>
        <begin position="708"/>
        <end position="786"/>
    </location>
</feature>
<feature type="compositionally biased region" description="Basic residues" evidence="1">
    <location>
        <begin position="1224"/>
        <end position="1234"/>
    </location>
</feature>
<evidence type="ECO:0000313" key="3">
    <source>
        <dbReference type="Proteomes" id="UP000799118"/>
    </source>
</evidence>
<evidence type="ECO:0000313" key="2">
    <source>
        <dbReference type="EMBL" id="KAE9383728.1"/>
    </source>
</evidence>
<organism evidence="2 3">
    <name type="scientific">Gymnopus androsaceus JB14</name>
    <dbReference type="NCBI Taxonomy" id="1447944"/>
    <lineage>
        <taxon>Eukaryota</taxon>
        <taxon>Fungi</taxon>
        <taxon>Dikarya</taxon>
        <taxon>Basidiomycota</taxon>
        <taxon>Agaricomycotina</taxon>
        <taxon>Agaricomycetes</taxon>
        <taxon>Agaricomycetidae</taxon>
        <taxon>Agaricales</taxon>
        <taxon>Marasmiineae</taxon>
        <taxon>Omphalotaceae</taxon>
        <taxon>Gymnopus</taxon>
    </lineage>
</organism>
<dbReference type="AlphaFoldDB" id="A0A6A4GE68"/>
<feature type="compositionally biased region" description="Basic residues" evidence="1">
    <location>
        <begin position="127"/>
        <end position="137"/>
    </location>
</feature>
<feature type="region of interest" description="Disordered" evidence="1">
    <location>
        <begin position="1183"/>
        <end position="1241"/>
    </location>
</feature>
<reference evidence="2" key="1">
    <citation type="journal article" date="2019" name="Environ. Microbiol.">
        <title>Fungal ecological strategies reflected in gene transcription - a case study of two litter decomposers.</title>
        <authorList>
            <person name="Barbi F."/>
            <person name="Kohler A."/>
            <person name="Barry K."/>
            <person name="Baskaran P."/>
            <person name="Daum C."/>
            <person name="Fauchery L."/>
            <person name="Ihrmark K."/>
            <person name="Kuo A."/>
            <person name="LaButti K."/>
            <person name="Lipzen A."/>
            <person name="Morin E."/>
            <person name="Grigoriev I.V."/>
            <person name="Henrissat B."/>
            <person name="Lindahl B."/>
            <person name="Martin F."/>
        </authorList>
    </citation>
    <scope>NUCLEOTIDE SEQUENCE</scope>
    <source>
        <strain evidence="2">JB14</strain>
    </source>
</reference>
<feature type="compositionally biased region" description="Basic and acidic residues" evidence="1">
    <location>
        <begin position="98"/>
        <end position="126"/>
    </location>
</feature>
<feature type="compositionally biased region" description="Acidic residues" evidence="1">
    <location>
        <begin position="1209"/>
        <end position="1219"/>
    </location>
</feature>
<accession>A0A6A4GE68</accession>
<keyword evidence="3" id="KW-1185">Reference proteome</keyword>
<feature type="region of interest" description="Disordered" evidence="1">
    <location>
        <begin position="1138"/>
        <end position="1158"/>
    </location>
</feature>
<evidence type="ECO:0000256" key="1">
    <source>
        <dbReference type="SAM" id="MobiDB-lite"/>
    </source>
</evidence>
<name>A0A6A4GE68_9AGAR</name>
<feature type="compositionally biased region" description="Acidic residues" evidence="1">
    <location>
        <begin position="728"/>
        <end position="738"/>
    </location>
</feature>
<sequence>MDPILWKALPSTTNAEEAMHFSFYQQQGKQHDFLEGFKALKKIADTFELKYRATSVGQRPDWGRESALQRRIHNTKAFGISKRSLTREKIAKRKARQTRNDGRPKDDSRLLKRKDDDDIHAVERGTRRLCKRQRRSSQKQDLEQIHPPISQFPKARDILSPPPEIKDVHGDGEVWLGIDATPDKPETDDDGKVWLGINLNTHTPPPTPPQKSKSVKALRRNANHSFTAPDPSVVNQISPVQQSQSNDALAGYSSQALVDSVPRDFMVDNESIQALMLVSSRLKQIVGYMWNGNSCWLDSSLEALFWSFNYHWNDIANLFESHPSHLFFPAFEVLKSRRLLYLGNSMEEASALQLAFNDQRDQIREYAKNNLSTMATGIYDPDSAFSWVTTCIDISHTLRNTNKRQLSQHELDVFNFFGMEAISIRYCTGYADITEVGQFGNVAHLQITGPQPGPCIRTTARPPEAAHRQFNGNYQAWLQSLTTVKVVSVEPIPYCWRHDEDHRFCSGHAGLAQICTSFPVCLMVDQGLDPADPKQWSFPRVLSPMKGKTAVENGFVYDMVARIFYGENHFVTRYLVKSDTPSRQSALFFYDGMQNGGLAVKETGLEQSLAGVSPKLPPRYSSYQTYAVIYSLRGGRQAQKWFYDQQQQKIKEHLLISCRSIHSSPVHSNLTPLSTFKHPDFIKVPANHCHWFSKSLLKQHRQQAIPPIEYERISHPPRKVKTLRQEVEDLSDEEDDSESPNRPKPPSSSSGKSSDLPSLVEHQAPDLIPDDSVSSFTVPPKHESLDSDGFSSVLASLVYSETASVELNPMGTKNLEIPDPFWCHECEIAPNLEFHEFRRMLPKIKTQRLETVSSRLFPGKGILVQSNGVYYYPGRLISWDEQSLTGTVQMWRGIENDLANKIIHNVPASDIADGLWKDYKGRRQIRLGKYLRPLQEKSNKEDAEDKLLLDPNAVKCPADLRSILDMHKQLITSLILDPSQQSVQKVPALAMMAVKQKLKIDATMYSGGLLDADIAAINNWFHTTFSNATKIIIQGRHAYAIAHCRTLLIAHRHQDEFMAMEHNSSTDNIEQFVLQKAWDRLQQWNGLTVDGKEKGIEVDVNFEAISLLDKIMFDRSERAGHAGNDQWGLDAGPHELCWGPTFSGPDVTEQGQEREGDNDIELQKGADYDQVAEANELERAKALREEISPKNPRPKPTPKPSKRQAATIDELEGVNEDGLEGTRRSKRRKLKSVKARALLGD</sequence>
<dbReference type="Proteomes" id="UP000799118">
    <property type="component" value="Unassembled WGS sequence"/>
</dbReference>